<sequence>MGSENRISATDLFRVDFTQWKPNLVEPPAVRVNAPMRWNNRRQQIGNNGHKVNKGSKYSQPPTNPQFRANGGCIPNQKQNRRRNVYTLLPQQQQKRLQQQNKSYNAALEQQKQLAHMLSGQSIDANAGFNDGSSQGFSNFSTNRTSQTNQGFGAEAAHSSQQENAEDGQFAEYYNNPYYSNSRSDLTVFRRRQPKKANALAPVETYRGQTNKRNARTQRYQWATQEPVESRPEPERIFCYSVRYFERITGEETDSEFTTRDVFGRLFKVHYIGYDENPLPTESVPKKKKSDEERLKDEHLDCIDNYDIDFGDEIVDIRERNRYEVRSKFDDDKNRVLQFLYNYTNGPMDVANLRRIRMLVMSMQMYDDVDGLVMPAEVAMAEFNLQNGVMDYYDSLIDPLHWLNSAQKQRLATTALNGFSLERSSADRELYNKPLMALYEIIRRLHPIDALIRGEPTPPYFEGFTEFVRSPFPNLNTDPEAWGSQRISRSGECPLLVGEWGRRWIVVLDHEYENVIQGVQEMTKALDSDEDFELEPERFVLASAFFEAMAVFMEAKGDERIMEQLHLYGTPEAEGKPLGTVTKPLCSFHSSISNYRCARNSVLGICYSMENYFRSHFGNEFLPEKEIRNQNYEDVEAAENALYHPPDDGDDYE</sequence>
<dbReference type="GO" id="GO:0031047">
    <property type="term" value="P:regulatory ncRNA-mediated gene silencing"/>
    <property type="evidence" value="ECO:0007669"/>
    <property type="project" value="UniProtKB-KW"/>
</dbReference>
<evidence type="ECO:0000259" key="4">
    <source>
        <dbReference type="Pfam" id="PF13017"/>
    </source>
</evidence>
<evidence type="ECO:0000256" key="3">
    <source>
        <dbReference type="SAM" id="MobiDB-lite"/>
    </source>
</evidence>
<dbReference type="Pfam" id="PF13017">
    <property type="entry name" value="Maelstrom"/>
    <property type="match status" value="1"/>
</dbReference>
<evidence type="ECO:0000313" key="8">
    <source>
        <dbReference type="WBParaSite" id="BXY_0830600.1"/>
    </source>
</evidence>
<feature type="domain" description="Maelstrom" evidence="4">
    <location>
        <begin position="371"/>
        <end position="625"/>
    </location>
</feature>
<name>A0A1I7S5M1_BURXY</name>
<proteinExistence type="inferred from homology"/>
<accession>A0A1I7S5M1</accession>
<comment type="similarity">
    <text evidence="1">Belongs to the maelstrom family.</text>
</comment>
<dbReference type="AlphaFoldDB" id="A0A1I7S5M1"/>
<gene>
    <name evidence="5" type="ORF">BXYJ_LOCUS12516</name>
</gene>
<dbReference type="EMBL" id="CAJFDI010000005">
    <property type="protein sequence ID" value="CAD5232425.1"/>
    <property type="molecule type" value="Genomic_DNA"/>
</dbReference>
<organism evidence="6 8">
    <name type="scientific">Bursaphelenchus xylophilus</name>
    <name type="common">Pinewood nematode worm</name>
    <name type="synonym">Aphelenchoides xylophilus</name>
    <dbReference type="NCBI Taxonomy" id="6326"/>
    <lineage>
        <taxon>Eukaryota</taxon>
        <taxon>Metazoa</taxon>
        <taxon>Ecdysozoa</taxon>
        <taxon>Nematoda</taxon>
        <taxon>Chromadorea</taxon>
        <taxon>Rhabditida</taxon>
        <taxon>Tylenchina</taxon>
        <taxon>Tylenchomorpha</taxon>
        <taxon>Aphelenchoidea</taxon>
        <taxon>Aphelenchoididae</taxon>
        <taxon>Bursaphelenchus</taxon>
    </lineage>
</organism>
<dbReference type="EMBL" id="CAJFCV020000005">
    <property type="protein sequence ID" value="CAG9124860.1"/>
    <property type="molecule type" value="Genomic_DNA"/>
</dbReference>
<dbReference type="WBParaSite" id="BXY_0830600.1">
    <property type="protein sequence ID" value="BXY_0830600.1"/>
    <property type="gene ID" value="BXY_0830600"/>
</dbReference>
<reference evidence="5" key="2">
    <citation type="submission" date="2020-09" db="EMBL/GenBank/DDBJ databases">
        <authorList>
            <person name="Kikuchi T."/>
        </authorList>
    </citation>
    <scope>NUCLEOTIDE SEQUENCE</scope>
    <source>
        <strain evidence="5">Ka4C1</strain>
    </source>
</reference>
<feature type="region of interest" description="Disordered" evidence="3">
    <location>
        <begin position="44"/>
        <end position="80"/>
    </location>
</feature>
<keyword evidence="2" id="KW-0943">RNA-mediated gene silencing</keyword>
<keyword evidence="7" id="KW-1185">Reference proteome</keyword>
<dbReference type="Proteomes" id="UP000659654">
    <property type="component" value="Unassembled WGS sequence"/>
</dbReference>
<protein>
    <submittedName>
        <fullName evidence="5">(pine wood nematode) hypothetical protein</fullName>
    </submittedName>
    <submittedName>
        <fullName evidence="8">Maelstrom domain-containing protein</fullName>
    </submittedName>
</protein>
<dbReference type="Proteomes" id="UP000095284">
    <property type="component" value="Unplaced"/>
</dbReference>
<dbReference type="GO" id="GO:0060964">
    <property type="term" value="P:regulation of miRNA-mediated gene silencing"/>
    <property type="evidence" value="ECO:0007669"/>
    <property type="project" value="InterPro"/>
</dbReference>
<feature type="compositionally biased region" description="Polar residues" evidence="3">
    <location>
        <begin position="131"/>
        <end position="151"/>
    </location>
</feature>
<evidence type="ECO:0000256" key="2">
    <source>
        <dbReference type="ARBA" id="ARBA00023158"/>
    </source>
</evidence>
<evidence type="ECO:0000256" key="1">
    <source>
        <dbReference type="ARBA" id="ARBA00007057"/>
    </source>
</evidence>
<evidence type="ECO:0000313" key="6">
    <source>
        <dbReference type="Proteomes" id="UP000095284"/>
    </source>
</evidence>
<dbReference type="InterPro" id="IPR024970">
    <property type="entry name" value="Maelstrom"/>
</dbReference>
<reference evidence="8" key="1">
    <citation type="submission" date="2016-11" db="UniProtKB">
        <authorList>
            <consortium name="WormBaseParasite"/>
        </authorList>
    </citation>
    <scope>IDENTIFICATION</scope>
</reference>
<feature type="compositionally biased region" description="Polar residues" evidence="3">
    <location>
        <begin position="56"/>
        <end position="67"/>
    </location>
</feature>
<evidence type="ECO:0000313" key="5">
    <source>
        <dbReference type="EMBL" id="CAD5232425.1"/>
    </source>
</evidence>
<dbReference type="Proteomes" id="UP000582659">
    <property type="component" value="Unassembled WGS sequence"/>
</dbReference>
<feature type="region of interest" description="Disordered" evidence="3">
    <location>
        <begin position="126"/>
        <end position="165"/>
    </location>
</feature>
<dbReference type="OrthoDB" id="24555at2759"/>
<evidence type="ECO:0000313" key="7">
    <source>
        <dbReference type="Proteomes" id="UP000659654"/>
    </source>
</evidence>